<accession>A0A973W3F6</accession>
<comment type="caution">
    <text evidence="1">The sequence shown here is derived from an EMBL/GenBank/DDBJ whole genome shotgun (WGS) entry which is preliminary data.</text>
</comment>
<evidence type="ECO:0000313" key="1">
    <source>
        <dbReference type="EMBL" id="NVI46384.1"/>
    </source>
</evidence>
<dbReference type="RefSeq" id="WP_166205709.1">
    <property type="nucleotide sequence ID" value="NZ_CP088285.1"/>
</dbReference>
<organism evidence="1">
    <name type="scientific">Bradyrhizobium septentrionale</name>
    <dbReference type="NCBI Taxonomy" id="1404411"/>
    <lineage>
        <taxon>Bacteria</taxon>
        <taxon>Pseudomonadati</taxon>
        <taxon>Pseudomonadota</taxon>
        <taxon>Alphaproteobacteria</taxon>
        <taxon>Hyphomicrobiales</taxon>
        <taxon>Nitrobacteraceae</taxon>
        <taxon>Bradyrhizobium</taxon>
    </lineage>
</organism>
<gene>
    <name evidence="1" type="ORF">HAP48_026175</name>
</gene>
<dbReference type="EMBL" id="JAAOLE020000001">
    <property type="protein sequence ID" value="NVI46384.1"/>
    <property type="molecule type" value="Genomic_DNA"/>
</dbReference>
<proteinExistence type="predicted"/>
<dbReference type="AlphaFoldDB" id="A0A973W3F6"/>
<reference evidence="1" key="1">
    <citation type="submission" date="2020-06" db="EMBL/GenBank/DDBJ databases">
        <title>Whole Genome Sequence of Bradyrhizobium sp. Strain 1S1.</title>
        <authorList>
            <person name="Bromfield E.S.P."/>
            <person name="Cloutier S."/>
        </authorList>
    </citation>
    <scope>NUCLEOTIDE SEQUENCE [LARGE SCALE GENOMIC DNA]</scope>
    <source>
        <strain evidence="1">1S1</strain>
    </source>
</reference>
<name>A0A973W3F6_9BRAD</name>
<sequence>MEVVEKGHLYAVDGYDGAPQSLIQFMKRVGEGYPGNEGRPHGGTNSQEVLRVLIDRVKYLNGQVPSRHNSLILSALRVALIKFELRAAELHGIEFPVIDQGQPELRSTCPRCGHIVCHGHADE</sequence>
<protein>
    <submittedName>
        <fullName evidence="1">Uncharacterized protein</fullName>
    </submittedName>
</protein>